<evidence type="ECO:0000259" key="2">
    <source>
        <dbReference type="PROSITE" id="PS50887"/>
    </source>
</evidence>
<reference evidence="3 4" key="1">
    <citation type="submission" date="2020-05" db="EMBL/GenBank/DDBJ databases">
        <title>Horizontal transmission and recombination maintain forever young bacterial symbiont genomes.</title>
        <authorList>
            <person name="Russell S.L."/>
            <person name="Pepper-Tunick E."/>
            <person name="Svedberg J."/>
            <person name="Byrne A."/>
            <person name="Ruelas Castillo J."/>
            <person name="Vollmers C."/>
            <person name="Beinart R.A."/>
            <person name="Corbett-Detig R."/>
        </authorList>
    </citation>
    <scope>NUCLEOTIDE SEQUENCE [LARGE SCALE GENOMIC DNA]</scope>
    <source>
        <strain evidence="3">Santa_Monica_outfall</strain>
    </source>
</reference>
<dbReference type="NCBIfam" id="TIGR00254">
    <property type="entry name" value="GGDEF"/>
    <property type="match status" value="1"/>
</dbReference>
<dbReference type="Pfam" id="PF00990">
    <property type="entry name" value="GGDEF"/>
    <property type="match status" value="1"/>
</dbReference>
<dbReference type="SMART" id="SM00267">
    <property type="entry name" value="GGDEF"/>
    <property type="match status" value="1"/>
</dbReference>
<keyword evidence="1" id="KW-0812">Transmembrane</keyword>
<dbReference type="PANTHER" id="PTHR46663">
    <property type="entry name" value="DIGUANYLATE CYCLASE DGCT-RELATED"/>
    <property type="match status" value="1"/>
</dbReference>
<evidence type="ECO:0000256" key="1">
    <source>
        <dbReference type="SAM" id="Phobius"/>
    </source>
</evidence>
<keyword evidence="1" id="KW-1133">Transmembrane helix</keyword>
<accession>A0A6N0HSB6</accession>
<protein>
    <submittedName>
        <fullName evidence="3">GGDEF domain-containing protein</fullName>
    </submittedName>
</protein>
<dbReference type="RefSeq" id="WP_174672637.1">
    <property type="nucleotide sequence ID" value="NZ_CP054491.1"/>
</dbReference>
<sequence length="230" mass="25476">MAISGLHWLDYPLLRPIESFAPIGFSLCAIISVAINSLLAGMLLRQFRHRMLEAEEMAVDSATHDLLTGLNNRMALNTLFDQVMAQARRNETEIAMLYLDLDGFKPVNDRLGHRAGDEVLIEVAKRITSVARESDVVARIGGDEFVVILTGLKGGERADAEPIAEKIVDVINLPMNIAGEGCRLSTSVGIAYCPSQARASTNCSTSPTRRVCHQTWWQERVHHRRIGLKE</sequence>
<keyword evidence="1" id="KW-0472">Membrane</keyword>
<dbReference type="EMBL" id="CP054491">
    <property type="protein sequence ID" value="QKQ25224.1"/>
    <property type="molecule type" value="Genomic_DNA"/>
</dbReference>
<keyword evidence="4" id="KW-1185">Reference proteome</keyword>
<evidence type="ECO:0000313" key="3">
    <source>
        <dbReference type="EMBL" id="QKQ25224.1"/>
    </source>
</evidence>
<dbReference type="CDD" id="cd01949">
    <property type="entry name" value="GGDEF"/>
    <property type="match status" value="1"/>
</dbReference>
<dbReference type="SUPFAM" id="SSF55073">
    <property type="entry name" value="Nucleotide cyclase"/>
    <property type="match status" value="1"/>
</dbReference>
<feature type="domain" description="GGDEF" evidence="2">
    <location>
        <begin position="92"/>
        <end position="230"/>
    </location>
</feature>
<gene>
    <name evidence="3" type="ORF">HUE57_02135</name>
</gene>
<proteinExistence type="predicted"/>
<dbReference type="PANTHER" id="PTHR46663:SF2">
    <property type="entry name" value="GGDEF DOMAIN-CONTAINING PROTEIN"/>
    <property type="match status" value="1"/>
</dbReference>
<dbReference type="KEGG" id="rev:HUE57_02135"/>
<dbReference type="InterPro" id="IPR029787">
    <property type="entry name" value="Nucleotide_cyclase"/>
</dbReference>
<dbReference type="InterPro" id="IPR052163">
    <property type="entry name" value="DGC-Regulatory_Protein"/>
</dbReference>
<feature type="transmembrane region" description="Helical" evidence="1">
    <location>
        <begin position="20"/>
        <end position="44"/>
    </location>
</feature>
<dbReference type="AlphaFoldDB" id="A0A6N0HSB6"/>
<dbReference type="InterPro" id="IPR000160">
    <property type="entry name" value="GGDEF_dom"/>
</dbReference>
<dbReference type="Gene3D" id="3.30.70.270">
    <property type="match status" value="1"/>
</dbReference>
<organism evidence="3 4">
    <name type="scientific">Candidatus Reidiella endopervernicosa</name>
    <dbReference type="NCBI Taxonomy" id="2738883"/>
    <lineage>
        <taxon>Bacteria</taxon>
        <taxon>Pseudomonadati</taxon>
        <taxon>Pseudomonadota</taxon>
        <taxon>Gammaproteobacteria</taxon>
        <taxon>Candidatus Reidiella</taxon>
    </lineage>
</organism>
<name>A0A6N0HSB6_9GAMM</name>
<dbReference type="Proteomes" id="UP000509658">
    <property type="component" value="Chromosome"/>
</dbReference>
<evidence type="ECO:0000313" key="4">
    <source>
        <dbReference type="Proteomes" id="UP000509658"/>
    </source>
</evidence>
<dbReference type="InterPro" id="IPR043128">
    <property type="entry name" value="Rev_trsase/Diguanyl_cyclase"/>
</dbReference>
<dbReference type="PROSITE" id="PS50887">
    <property type="entry name" value="GGDEF"/>
    <property type="match status" value="1"/>
</dbReference>